<accession>A0AAN8WSC2</accession>
<sequence length="154" mass="17852">MVWITTIVNSTKLPASVRPKDQLISKELDAFRKATAWVFDQQLTNCTATLLHIDNGVLGSNNFTRELFGILVEESCRRYLPLQIHSVNYQELRNLEENVSWRTTCCDAYIILTQDCVNRTLKNRGTSVQQVEEERLYEDRSEWRSFIHGQPTDG</sequence>
<dbReference type="AlphaFoldDB" id="A0AAN8WSC2"/>
<evidence type="ECO:0000313" key="2">
    <source>
        <dbReference type="Proteomes" id="UP001381693"/>
    </source>
</evidence>
<comment type="caution">
    <text evidence="1">The sequence shown here is derived from an EMBL/GenBank/DDBJ whole genome shotgun (WGS) entry which is preliminary data.</text>
</comment>
<name>A0AAN8WSC2_HALRR</name>
<protein>
    <submittedName>
        <fullName evidence="1">Uncharacterized protein</fullName>
    </submittedName>
</protein>
<reference evidence="1 2" key="1">
    <citation type="submission" date="2023-11" db="EMBL/GenBank/DDBJ databases">
        <title>Halocaridina rubra genome assembly.</title>
        <authorList>
            <person name="Smith C."/>
        </authorList>
    </citation>
    <scope>NUCLEOTIDE SEQUENCE [LARGE SCALE GENOMIC DNA]</scope>
    <source>
        <strain evidence="1">EP-1</strain>
        <tissue evidence="1">Whole</tissue>
    </source>
</reference>
<evidence type="ECO:0000313" key="1">
    <source>
        <dbReference type="EMBL" id="KAK7067903.1"/>
    </source>
</evidence>
<dbReference type="Proteomes" id="UP001381693">
    <property type="component" value="Unassembled WGS sequence"/>
</dbReference>
<keyword evidence="2" id="KW-1185">Reference proteome</keyword>
<gene>
    <name evidence="1" type="ORF">SK128_020006</name>
</gene>
<dbReference type="EMBL" id="JAXCGZ010017601">
    <property type="protein sequence ID" value="KAK7067903.1"/>
    <property type="molecule type" value="Genomic_DNA"/>
</dbReference>
<organism evidence="1 2">
    <name type="scientific">Halocaridina rubra</name>
    <name type="common">Hawaiian red shrimp</name>
    <dbReference type="NCBI Taxonomy" id="373956"/>
    <lineage>
        <taxon>Eukaryota</taxon>
        <taxon>Metazoa</taxon>
        <taxon>Ecdysozoa</taxon>
        <taxon>Arthropoda</taxon>
        <taxon>Crustacea</taxon>
        <taxon>Multicrustacea</taxon>
        <taxon>Malacostraca</taxon>
        <taxon>Eumalacostraca</taxon>
        <taxon>Eucarida</taxon>
        <taxon>Decapoda</taxon>
        <taxon>Pleocyemata</taxon>
        <taxon>Caridea</taxon>
        <taxon>Atyoidea</taxon>
        <taxon>Atyidae</taxon>
        <taxon>Halocaridina</taxon>
    </lineage>
</organism>
<proteinExistence type="predicted"/>